<gene>
    <name evidence="6" type="ORF">ATL42_0414</name>
</gene>
<comment type="caution">
    <text evidence="6">The sequence shown here is derived from an EMBL/GenBank/DDBJ whole genome shotgun (WGS) entry which is preliminary data.</text>
</comment>
<dbReference type="GO" id="GO:0003700">
    <property type="term" value="F:DNA-binding transcription factor activity"/>
    <property type="evidence" value="ECO:0007669"/>
    <property type="project" value="TreeGrafter"/>
</dbReference>
<keyword evidence="1" id="KW-0805">Transcription regulation</keyword>
<dbReference type="Pfam" id="PF00440">
    <property type="entry name" value="TetR_N"/>
    <property type="match status" value="1"/>
</dbReference>
<dbReference type="InterPro" id="IPR009057">
    <property type="entry name" value="Homeodomain-like_sf"/>
</dbReference>
<sequence>MWAVVRAGITTERVALAGAELADEIGFDRVTVAEVARRFGVKTASLYSHVTSSADLSQNITLLALEEMADRAADAVAGRSRLDALAGLANAYRDYAREHPGRFAATLAALDPEIVATSAGPRHARLIEAVLHGYELDRTAQVHAIRMLGSVVRGFITLEMSGSFAHSEPDPGESWTATIEALHALLCSWPTADVT</sequence>
<evidence type="ECO:0000256" key="2">
    <source>
        <dbReference type="ARBA" id="ARBA00023125"/>
    </source>
</evidence>
<dbReference type="GO" id="GO:0000976">
    <property type="term" value="F:transcription cis-regulatory region binding"/>
    <property type="evidence" value="ECO:0007669"/>
    <property type="project" value="TreeGrafter"/>
</dbReference>
<dbReference type="EMBL" id="PDJG01000001">
    <property type="protein sequence ID" value="PFG32574.1"/>
    <property type="molecule type" value="Genomic_DNA"/>
</dbReference>
<dbReference type="Gene3D" id="1.10.357.10">
    <property type="entry name" value="Tetracycline Repressor, domain 2"/>
    <property type="match status" value="1"/>
</dbReference>
<dbReference type="Gene3D" id="1.10.10.60">
    <property type="entry name" value="Homeodomain-like"/>
    <property type="match status" value="1"/>
</dbReference>
<dbReference type="AlphaFoldDB" id="A0A2A9E146"/>
<evidence type="ECO:0000313" key="7">
    <source>
        <dbReference type="Proteomes" id="UP000225548"/>
    </source>
</evidence>
<dbReference type="PANTHER" id="PTHR30055:SF234">
    <property type="entry name" value="HTH-TYPE TRANSCRIPTIONAL REGULATOR BETI"/>
    <property type="match status" value="1"/>
</dbReference>
<reference evidence="6 7" key="1">
    <citation type="submission" date="2017-10" db="EMBL/GenBank/DDBJ databases">
        <title>Sequencing the genomes of 1000 actinobacteria strains.</title>
        <authorList>
            <person name="Klenk H.-P."/>
        </authorList>
    </citation>
    <scope>NUCLEOTIDE SEQUENCE [LARGE SCALE GENOMIC DNA]</scope>
    <source>
        <strain evidence="6 7">DSM 18966</strain>
    </source>
</reference>
<keyword evidence="7" id="KW-1185">Reference proteome</keyword>
<accession>A0A2A9E146</accession>
<dbReference type="InterPro" id="IPR050109">
    <property type="entry name" value="HTH-type_TetR-like_transc_reg"/>
</dbReference>
<feature type="DNA-binding region" description="H-T-H motif" evidence="4">
    <location>
        <begin position="31"/>
        <end position="50"/>
    </location>
</feature>
<name>A0A2A9E146_9MICO</name>
<feature type="domain" description="HTH tetR-type" evidence="5">
    <location>
        <begin position="8"/>
        <end position="68"/>
    </location>
</feature>
<dbReference type="Pfam" id="PF13305">
    <property type="entry name" value="TetR_C_33"/>
    <property type="match status" value="1"/>
</dbReference>
<protein>
    <submittedName>
        <fullName evidence="6">TetR family transcriptional regulator</fullName>
    </submittedName>
</protein>
<dbReference type="SUPFAM" id="SSF48498">
    <property type="entry name" value="Tetracyclin repressor-like, C-terminal domain"/>
    <property type="match status" value="1"/>
</dbReference>
<evidence type="ECO:0000256" key="3">
    <source>
        <dbReference type="ARBA" id="ARBA00023163"/>
    </source>
</evidence>
<keyword evidence="2 4" id="KW-0238">DNA-binding</keyword>
<organism evidence="6 7">
    <name type="scientific">Sanguibacter antarcticus</name>
    <dbReference type="NCBI Taxonomy" id="372484"/>
    <lineage>
        <taxon>Bacteria</taxon>
        <taxon>Bacillati</taxon>
        <taxon>Actinomycetota</taxon>
        <taxon>Actinomycetes</taxon>
        <taxon>Micrococcales</taxon>
        <taxon>Sanguibacteraceae</taxon>
        <taxon>Sanguibacter</taxon>
    </lineage>
</organism>
<evidence type="ECO:0000256" key="1">
    <source>
        <dbReference type="ARBA" id="ARBA00023015"/>
    </source>
</evidence>
<dbReference type="InterPro" id="IPR036271">
    <property type="entry name" value="Tet_transcr_reg_TetR-rel_C_sf"/>
</dbReference>
<dbReference type="InterPro" id="IPR001647">
    <property type="entry name" value="HTH_TetR"/>
</dbReference>
<proteinExistence type="predicted"/>
<evidence type="ECO:0000259" key="5">
    <source>
        <dbReference type="PROSITE" id="PS50977"/>
    </source>
</evidence>
<dbReference type="PANTHER" id="PTHR30055">
    <property type="entry name" value="HTH-TYPE TRANSCRIPTIONAL REGULATOR RUTR"/>
    <property type="match status" value="1"/>
</dbReference>
<dbReference type="InterPro" id="IPR025996">
    <property type="entry name" value="MT1864/Rv1816-like_C"/>
</dbReference>
<evidence type="ECO:0000313" key="6">
    <source>
        <dbReference type="EMBL" id="PFG32574.1"/>
    </source>
</evidence>
<dbReference type="Proteomes" id="UP000225548">
    <property type="component" value="Unassembled WGS sequence"/>
</dbReference>
<dbReference type="SUPFAM" id="SSF46689">
    <property type="entry name" value="Homeodomain-like"/>
    <property type="match status" value="1"/>
</dbReference>
<dbReference type="PROSITE" id="PS50977">
    <property type="entry name" value="HTH_TETR_2"/>
    <property type="match status" value="1"/>
</dbReference>
<keyword evidence="3" id="KW-0804">Transcription</keyword>
<evidence type="ECO:0000256" key="4">
    <source>
        <dbReference type="PROSITE-ProRule" id="PRU00335"/>
    </source>
</evidence>